<feature type="domain" description="Histidine kinase" evidence="6">
    <location>
        <begin position="241"/>
        <end position="464"/>
    </location>
</feature>
<feature type="modified residue" description="4-aspartylphosphate" evidence="4">
    <location>
        <position position="62"/>
    </location>
</feature>
<dbReference type="InterPro" id="IPR036097">
    <property type="entry name" value="HisK_dim/P_sf"/>
</dbReference>
<evidence type="ECO:0000256" key="2">
    <source>
        <dbReference type="ARBA" id="ARBA00012438"/>
    </source>
</evidence>
<dbReference type="STRING" id="1817863.A2Y62_02805"/>
<dbReference type="InterPro" id="IPR003661">
    <property type="entry name" value="HisK_dim/P_dom"/>
</dbReference>
<dbReference type="SMART" id="SM00448">
    <property type="entry name" value="REC"/>
    <property type="match status" value="2"/>
</dbReference>
<dbReference type="GO" id="GO:0000155">
    <property type="term" value="F:phosphorelay sensor kinase activity"/>
    <property type="evidence" value="ECO:0007669"/>
    <property type="project" value="InterPro"/>
</dbReference>
<keyword evidence="5" id="KW-0175">Coiled coil</keyword>
<dbReference type="InterPro" id="IPR005467">
    <property type="entry name" value="His_kinase_dom"/>
</dbReference>
<feature type="domain" description="Response regulatory" evidence="7">
    <location>
        <begin position="13"/>
        <end position="129"/>
    </location>
</feature>
<protein>
    <recommendedName>
        <fullName evidence="2">histidine kinase</fullName>
        <ecNumber evidence="2">2.7.13.3</ecNumber>
    </recommendedName>
</protein>
<gene>
    <name evidence="8" type="ORF">A2Y62_02805</name>
</gene>
<dbReference type="Pfam" id="PF00072">
    <property type="entry name" value="Response_reg"/>
    <property type="match status" value="2"/>
</dbReference>
<evidence type="ECO:0000259" key="6">
    <source>
        <dbReference type="PROSITE" id="PS50109"/>
    </source>
</evidence>
<organism evidence="8 9">
    <name type="scientific">Candidatus Fischerbacteria bacterium RBG_13_37_8</name>
    <dbReference type="NCBI Taxonomy" id="1817863"/>
    <lineage>
        <taxon>Bacteria</taxon>
        <taxon>Candidatus Fischeribacteriota</taxon>
    </lineage>
</organism>
<dbReference type="SMART" id="SM00387">
    <property type="entry name" value="HATPase_c"/>
    <property type="match status" value="1"/>
</dbReference>
<feature type="coiled-coil region" evidence="5">
    <location>
        <begin position="173"/>
        <end position="235"/>
    </location>
</feature>
<dbReference type="AlphaFoldDB" id="A0A1F5VXW0"/>
<evidence type="ECO:0000256" key="5">
    <source>
        <dbReference type="SAM" id="Coils"/>
    </source>
</evidence>
<evidence type="ECO:0000256" key="1">
    <source>
        <dbReference type="ARBA" id="ARBA00000085"/>
    </source>
</evidence>
<evidence type="ECO:0000313" key="9">
    <source>
        <dbReference type="Proteomes" id="UP000178943"/>
    </source>
</evidence>
<dbReference type="CDD" id="cd00156">
    <property type="entry name" value="REC"/>
    <property type="match status" value="1"/>
</dbReference>
<dbReference type="PANTHER" id="PTHR43547:SF2">
    <property type="entry name" value="HYBRID SIGNAL TRANSDUCTION HISTIDINE KINASE C"/>
    <property type="match status" value="1"/>
</dbReference>
<sequence>MNTKKQVINGDIEILIVEDSPTQALQLQHILEQEGFQTLVAKNGMQALAILVEHKPTIIISDVMMPEMDGYLFCQQVKSTESMKHIPVILLTALSSSQDIIKGLECGADNFIVKPYNEKELLTRINFILLNKELRHTELAQFGVEVFFKGQKYLINSERQQILSMLLSSYETAVEKNNELSKAQEELKIMNEQLEQKVKQRTMALEAEIFERIRMEAEKERMQAELLQAQKLESIGQLAGGIAHDFNNLLVIIQGYSELLKSKMDKSTTWYYYMEQIHDASLRATNLVRQLLLFSRKHMMQYEALDLKKTIEDILKLLKRIIGEDIDVITGVENNLWQIKADKGNIEQVIMNLAVNARDAMSNGGTLTIRAENVTLDAAACKCVPESRPGEFACLSIEDTGSGMDTNTLQHIFEPFFTTKDTAKGTGLGLSVVYGIVKQHEGWINVKSEPGKGSTFHIFLPRLVDKDKREELILVSQPLHDLHGNGERILLVEDESEVRSFTSEALNDNGYVVFEAANAGEARDVFEKENMNFHLILADSVLPGTRGLQLVEQLLALKSDLRIIITSGYLEEASEWSALQERGFRFLQKPYSITDLFSKVKDTLLHK</sequence>
<dbReference type="InterPro" id="IPR036890">
    <property type="entry name" value="HATPase_C_sf"/>
</dbReference>
<evidence type="ECO:0000259" key="7">
    <source>
        <dbReference type="PROSITE" id="PS50110"/>
    </source>
</evidence>
<dbReference type="Proteomes" id="UP000178943">
    <property type="component" value="Unassembled WGS sequence"/>
</dbReference>
<dbReference type="PROSITE" id="PS50109">
    <property type="entry name" value="HIS_KIN"/>
    <property type="match status" value="1"/>
</dbReference>
<dbReference type="SUPFAM" id="SSF55874">
    <property type="entry name" value="ATPase domain of HSP90 chaperone/DNA topoisomerase II/histidine kinase"/>
    <property type="match status" value="1"/>
</dbReference>
<reference evidence="8 9" key="1">
    <citation type="journal article" date="2016" name="Nat. Commun.">
        <title>Thousands of microbial genomes shed light on interconnected biogeochemical processes in an aquifer system.</title>
        <authorList>
            <person name="Anantharaman K."/>
            <person name="Brown C.T."/>
            <person name="Hug L.A."/>
            <person name="Sharon I."/>
            <person name="Castelle C.J."/>
            <person name="Probst A.J."/>
            <person name="Thomas B.C."/>
            <person name="Singh A."/>
            <person name="Wilkins M.J."/>
            <person name="Karaoz U."/>
            <person name="Brodie E.L."/>
            <person name="Williams K.H."/>
            <person name="Hubbard S.S."/>
            <person name="Banfield J.F."/>
        </authorList>
    </citation>
    <scope>NUCLEOTIDE SEQUENCE [LARGE SCALE GENOMIC DNA]</scope>
</reference>
<dbReference type="SUPFAM" id="SSF47384">
    <property type="entry name" value="Homodimeric domain of signal transducing histidine kinase"/>
    <property type="match status" value="1"/>
</dbReference>
<comment type="caution">
    <text evidence="8">The sequence shown here is derived from an EMBL/GenBank/DDBJ whole genome shotgun (WGS) entry which is preliminary data.</text>
</comment>
<keyword evidence="3 4" id="KW-0597">Phosphoprotein</keyword>
<evidence type="ECO:0000256" key="4">
    <source>
        <dbReference type="PROSITE-ProRule" id="PRU00169"/>
    </source>
</evidence>
<dbReference type="InterPro" id="IPR003594">
    <property type="entry name" value="HATPase_dom"/>
</dbReference>
<dbReference type="Gene3D" id="3.40.50.2300">
    <property type="match status" value="2"/>
</dbReference>
<dbReference type="CDD" id="cd00082">
    <property type="entry name" value="HisKA"/>
    <property type="match status" value="1"/>
</dbReference>
<dbReference type="SMART" id="SM00388">
    <property type="entry name" value="HisKA"/>
    <property type="match status" value="1"/>
</dbReference>
<feature type="domain" description="Response regulatory" evidence="7">
    <location>
        <begin position="488"/>
        <end position="604"/>
    </location>
</feature>
<dbReference type="InterPro" id="IPR001789">
    <property type="entry name" value="Sig_transdc_resp-reg_receiver"/>
</dbReference>
<dbReference type="PRINTS" id="PR00344">
    <property type="entry name" value="BCTRLSENSOR"/>
</dbReference>
<dbReference type="PANTHER" id="PTHR43547">
    <property type="entry name" value="TWO-COMPONENT HISTIDINE KINASE"/>
    <property type="match status" value="1"/>
</dbReference>
<accession>A0A1F5VXW0</accession>
<feature type="modified residue" description="4-aspartylphosphate" evidence="4">
    <location>
        <position position="539"/>
    </location>
</feature>
<dbReference type="CDD" id="cd17598">
    <property type="entry name" value="REC_hyHK"/>
    <property type="match status" value="1"/>
</dbReference>
<dbReference type="EMBL" id="MFGW01000006">
    <property type="protein sequence ID" value="OGF68269.1"/>
    <property type="molecule type" value="Genomic_DNA"/>
</dbReference>
<dbReference type="Pfam" id="PF00512">
    <property type="entry name" value="HisKA"/>
    <property type="match status" value="1"/>
</dbReference>
<dbReference type="Gene3D" id="3.30.565.10">
    <property type="entry name" value="Histidine kinase-like ATPase, C-terminal domain"/>
    <property type="match status" value="1"/>
</dbReference>
<evidence type="ECO:0000313" key="8">
    <source>
        <dbReference type="EMBL" id="OGF68269.1"/>
    </source>
</evidence>
<name>A0A1F5VXW0_9BACT</name>
<dbReference type="InterPro" id="IPR011006">
    <property type="entry name" value="CheY-like_superfamily"/>
</dbReference>
<evidence type="ECO:0000256" key="3">
    <source>
        <dbReference type="ARBA" id="ARBA00022553"/>
    </source>
</evidence>
<dbReference type="PROSITE" id="PS50110">
    <property type="entry name" value="RESPONSE_REGULATORY"/>
    <property type="match status" value="2"/>
</dbReference>
<proteinExistence type="predicted"/>
<dbReference type="Gene3D" id="1.10.287.130">
    <property type="match status" value="1"/>
</dbReference>
<comment type="catalytic activity">
    <reaction evidence="1">
        <text>ATP + protein L-histidine = ADP + protein N-phospho-L-histidine.</text>
        <dbReference type="EC" id="2.7.13.3"/>
    </reaction>
</comment>
<dbReference type="EC" id="2.7.13.3" evidence="2"/>
<dbReference type="SUPFAM" id="SSF52172">
    <property type="entry name" value="CheY-like"/>
    <property type="match status" value="2"/>
</dbReference>
<dbReference type="Pfam" id="PF02518">
    <property type="entry name" value="HATPase_c"/>
    <property type="match status" value="1"/>
</dbReference>
<dbReference type="InterPro" id="IPR004358">
    <property type="entry name" value="Sig_transdc_His_kin-like_C"/>
</dbReference>